<protein>
    <submittedName>
        <fullName evidence="1">Uncharacterized protein</fullName>
    </submittedName>
</protein>
<evidence type="ECO:0000313" key="1">
    <source>
        <dbReference type="EMBL" id="SDB61609.1"/>
    </source>
</evidence>
<name>A0A1G6EVW8_9BACT</name>
<gene>
    <name evidence="1" type="ORF">SAMN05660653_03215</name>
</gene>
<sequence>MNIRDLAALRHYLTVKHHIPGRIRVIFDPALAFRPEVRELMQTRPEMPEGVTNVRVNALAMSVIIEYDAKRINPRLLDDLIAADSDAQAADILQELNDSLGM</sequence>
<dbReference type="Proteomes" id="UP000198771">
    <property type="component" value="Unassembled WGS sequence"/>
</dbReference>
<evidence type="ECO:0000313" key="2">
    <source>
        <dbReference type="Proteomes" id="UP000198771"/>
    </source>
</evidence>
<dbReference type="RefSeq" id="WP_139163044.1">
    <property type="nucleotide sequence ID" value="NZ_FMXO01000025.1"/>
</dbReference>
<keyword evidence="2" id="KW-1185">Reference proteome</keyword>
<organism evidence="1 2">
    <name type="scientific">Desulfonatronum thiosulfatophilum</name>
    <dbReference type="NCBI Taxonomy" id="617002"/>
    <lineage>
        <taxon>Bacteria</taxon>
        <taxon>Pseudomonadati</taxon>
        <taxon>Thermodesulfobacteriota</taxon>
        <taxon>Desulfovibrionia</taxon>
        <taxon>Desulfovibrionales</taxon>
        <taxon>Desulfonatronaceae</taxon>
        <taxon>Desulfonatronum</taxon>
    </lineage>
</organism>
<dbReference type="AlphaFoldDB" id="A0A1G6EVW8"/>
<accession>A0A1G6EVW8</accession>
<dbReference type="OrthoDB" id="9131875at2"/>
<dbReference type="Pfam" id="PF19991">
    <property type="entry name" value="HMA_2"/>
    <property type="match status" value="1"/>
</dbReference>
<proteinExistence type="predicted"/>
<reference evidence="1 2" key="1">
    <citation type="submission" date="2016-10" db="EMBL/GenBank/DDBJ databases">
        <authorList>
            <person name="de Groot N.N."/>
        </authorList>
    </citation>
    <scope>NUCLEOTIDE SEQUENCE [LARGE SCALE GENOMIC DNA]</scope>
    <source>
        <strain evidence="1 2">ASO4-2</strain>
    </source>
</reference>
<dbReference type="EMBL" id="FMXO01000025">
    <property type="protein sequence ID" value="SDB61609.1"/>
    <property type="molecule type" value="Genomic_DNA"/>
</dbReference>